<dbReference type="AlphaFoldDB" id="A0AAV7UD24"/>
<sequence length="331" mass="38013">MGPDGLLAHPCCSAIKQVAEEKEILGHWAGLRVSGASGRRMHEEAKDQFSVGIMQSVTPPPFFLTTPGEPLIKWSKWKKTFLHYARVCGSNLTNERKTALLMHCLGCEGQEIFESLPDPGEDATDLNEFELCLKKLDLHYLPKVSTILERYHFGMREQRQGESIEEYVTALRKLASTCKFGSTIEERIRDQFMLRCASDKIRQELWSKDDPTLHEVIILAKGVEHTLACVEELEKQRKVEVNKIVMKGESAKGNVAQREKEKIDQTVENRYKNTRCFRYLLVAMFLDRFECLLVRFSLPHSSPQFRLLIVPFELFRVRDGLHSHSFCLALV</sequence>
<evidence type="ECO:0000313" key="2">
    <source>
        <dbReference type="Proteomes" id="UP001066276"/>
    </source>
</evidence>
<dbReference type="PANTHER" id="PTHR33198:SF20">
    <property type="entry name" value="RETROTRANSPOSON GAG DOMAIN-CONTAINING PROTEIN"/>
    <property type="match status" value="1"/>
</dbReference>
<dbReference type="Proteomes" id="UP001066276">
    <property type="component" value="Chromosome 3_1"/>
</dbReference>
<accession>A0AAV7UD24</accession>
<dbReference type="EMBL" id="JANPWB010000005">
    <property type="protein sequence ID" value="KAJ1186206.1"/>
    <property type="molecule type" value="Genomic_DNA"/>
</dbReference>
<organism evidence="1 2">
    <name type="scientific">Pleurodeles waltl</name>
    <name type="common">Iberian ribbed newt</name>
    <dbReference type="NCBI Taxonomy" id="8319"/>
    <lineage>
        <taxon>Eukaryota</taxon>
        <taxon>Metazoa</taxon>
        <taxon>Chordata</taxon>
        <taxon>Craniata</taxon>
        <taxon>Vertebrata</taxon>
        <taxon>Euteleostomi</taxon>
        <taxon>Amphibia</taxon>
        <taxon>Batrachia</taxon>
        <taxon>Caudata</taxon>
        <taxon>Salamandroidea</taxon>
        <taxon>Salamandridae</taxon>
        <taxon>Pleurodelinae</taxon>
        <taxon>Pleurodeles</taxon>
    </lineage>
</organism>
<dbReference type="PANTHER" id="PTHR33198">
    <property type="entry name" value="ANK_REP_REGION DOMAIN-CONTAINING PROTEIN-RELATED"/>
    <property type="match status" value="1"/>
</dbReference>
<protein>
    <recommendedName>
        <fullName evidence="3">Retrotransposon gag domain-containing protein</fullName>
    </recommendedName>
</protein>
<proteinExistence type="predicted"/>
<evidence type="ECO:0000313" key="1">
    <source>
        <dbReference type="EMBL" id="KAJ1186206.1"/>
    </source>
</evidence>
<evidence type="ECO:0008006" key="3">
    <source>
        <dbReference type="Google" id="ProtNLM"/>
    </source>
</evidence>
<gene>
    <name evidence="1" type="ORF">NDU88_002989</name>
</gene>
<name>A0AAV7UD24_PLEWA</name>
<keyword evidence="2" id="KW-1185">Reference proteome</keyword>
<comment type="caution">
    <text evidence="1">The sequence shown here is derived from an EMBL/GenBank/DDBJ whole genome shotgun (WGS) entry which is preliminary data.</text>
</comment>
<reference evidence="1" key="1">
    <citation type="journal article" date="2022" name="bioRxiv">
        <title>Sequencing and chromosome-scale assembly of the giantPleurodeles waltlgenome.</title>
        <authorList>
            <person name="Brown T."/>
            <person name="Elewa A."/>
            <person name="Iarovenko S."/>
            <person name="Subramanian E."/>
            <person name="Araus A.J."/>
            <person name="Petzold A."/>
            <person name="Susuki M."/>
            <person name="Suzuki K.-i.T."/>
            <person name="Hayashi T."/>
            <person name="Toyoda A."/>
            <person name="Oliveira C."/>
            <person name="Osipova E."/>
            <person name="Leigh N.D."/>
            <person name="Simon A."/>
            <person name="Yun M.H."/>
        </authorList>
    </citation>
    <scope>NUCLEOTIDE SEQUENCE</scope>
    <source>
        <strain evidence="1">20211129_DDA</strain>
        <tissue evidence="1">Liver</tissue>
    </source>
</reference>